<evidence type="ECO:0000313" key="9">
    <source>
        <dbReference type="Proteomes" id="UP001326613"/>
    </source>
</evidence>
<dbReference type="InterPro" id="IPR003439">
    <property type="entry name" value="ABC_transporter-like_ATP-bd"/>
</dbReference>
<protein>
    <submittedName>
        <fullName evidence="8">ABC transporter ATP-binding protein/permease</fullName>
    </submittedName>
</protein>
<dbReference type="Gene3D" id="1.20.1560.10">
    <property type="entry name" value="ABC transporter type 1, transmembrane domain"/>
    <property type="match status" value="1"/>
</dbReference>
<evidence type="ECO:0000256" key="2">
    <source>
        <dbReference type="ARBA" id="ARBA00005417"/>
    </source>
</evidence>
<dbReference type="CDD" id="cd18582">
    <property type="entry name" value="ABC_6TM_ATM1_ABCB7"/>
    <property type="match status" value="1"/>
</dbReference>
<dbReference type="GO" id="GO:0005524">
    <property type="term" value="F:ATP binding"/>
    <property type="evidence" value="ECO:0007669"/>
    <property type="project" value="UniProtKB-KW"/>
</dbReference>
<dbReference type="EMBL" id="CP112932">
    <property type="protein sequence ID" value="WPY00622.1"/>
    <property type="molecule type" value="Genomic_DNA"/>
</dbReference>
<comment type="similarity">
    <text evidence="2">Belongs to the ABC transporter superfamily.</text>
</comment>
<feature type="transmembrane region" description="Helical" evidence="6">
    <location>
        <begin position="66"/>
        <end position="85"/>
    </location>
</feature>
<keyword evidence="4 6" id="KW-1133">Transmembrane helix</keyword>
<dbReference type="RefSeq" id="WP_323738676.1">
    <property type="nucleotide sequence ID" value="NZ_CP112932.1"/>
</dbReference>
<evidence type="ECO:0000256" key="1">
    <source>
        <dbReference type="ARBA" id="ARBA00004651"/>
    </source>
</evidence>
<feature type="transmembrane region" description="Helical" evidence="6">
    <location>
        <begin position="23"/>
        <end position="46"/>
    </location>
</feature>
<dbReference type="Pfam" id="PF00664">
    <property type="entry name" value="ABC_membrane"/>
    <property type="match status" value="1"/>
</dbReference>
<dbReference type="InterPro" id="IPR011527">
    <property type="entry name" value="ABC1_TM_dom"/>
</dbReference>
<evidence type="ECO:0000313" key="8">
    <source>
        <dbReference type="EMBL" id="WPY00622.1"/>
    </source>
</evidence>
<organism evidence="8 9">
    <name type="scientific">Candidatus Trichorickettsia mobilis</name>
    <dbReference type="NCBI Taxonomy" id="1346319"/>
    <lineage>
        <taxon>Bacteria</taxon>
        <taxon>Pseudomonadati</taxon>
        <taxon>Pseudomonadota</taxon>
        <taxon>Alphaproteobacteria</taxon>
        <taxon>Rickettsiales</taxon>
        <taxon>Rickettsiaceae</taxon>
        <taxon>Rickettsieae</taxon>
        <taxon>Candidatus Trichorickettsia</taxon>
    </lineage>
</organism>
<dbReference type="Proteomes" id="UP001326613">
    <property type="component" value="Chromosome"/>
</dbReference>
<dbReference type="Gene3D" id="3.40.50.300">
    <property type="entry name" value="P-loop containing nucleotide triphosphate hydrolases"/>
    <property type="match status" value="1"/>
</dbReference>
<keyword evidence="5 6" id="KW-0472">Membrane</keyword>
<evidence type="ECO:0000256" key="6">
    <source>
        <dbReference type="SAM" id="Phobius"/>
    </source>
</evidence>
<dbReference type="PANTHER" id="PTHR24221">
    <property type="entry name" value="ATP-BINDING CASSETTE SUB-FAMILY B"/>
    <property type="match status" value="1"/>
</dbReference>
<sequence length="492" mass="55853">MKFKAILVKLIRILWDGNVNQRIIMLLSLLLVYLSSIGIIAVPLLFKHAIDLLQQQANTNEASSPLWIMAILLAYGLCWILNQSLDSLRTFLGFRFISKALTTLLSKSLAKIIRMDFRFHINKKSGEIISVFNRMEAGLPTLMYSMLIQVIPLVIEISLAVAVVIYLFSWEYGLLLLVTLVSYLAFTIVTAKKNIEYQVEYNQKANEFTVYSLDVLQHYDTVKYFNNEDFEKDQFDLRLKGKEEATIFMYQRMGLINLIQTVIVGSGLTLITLKSGYDVLNSDMSLGGFVLLNTYLIQFSVPMSNFGYILLNLKRSFIDMQAFFDLTKDMQSTKYYPQQDLSITKPNVEFKNVTYLTDDHQKILDNISFTIPYGQTIAIIGESGAGKSTLVKLLLKFIEPAGQILIGGYNIQQIPESVLINLFGIVPQDCALFNRSIKENIVYGNLNASNAEIQDIMNKLSMQHLSNKRHVGEREAKVSGGEKQRIAIARIF</sequence>
<accession>A0ABZ0UVH4</accession>
<feature type="transmembrane region" description="Helical" evidence="6">
    <location>
        <begin position="174"/>
        <end position="191"/>
    </location>
</feature>
<dbReference type="SUPFAM" id="SSF90123">
    <property type="entry name" value="ABC transporter transmembrane region"/>
    <property type="match status" value="1"/>
</dbReference>
<feature type="transmembrane region" description="Helical" evidence="6">
    <location>
        <begin position="142"/>
        <end position="168"/>
    </location>
</feature>
<evidence type="ECO:0000256" key="4">
    <source>
        <dbReference type="ARBA" id="ARBA00022989"/>
    </source>
</evidence>
<keyword evidence="8" id="KW-0067">ATP-binding</keyword>
<name>A0ABZ0UVH4_9RICK</name>
<proteinExistence type="inferred from homology"/>
<keyword evidence="3 6" id="KW-0812">Transmembrane</keyword>
<keyword evidence="8" id="KW-0547">Nucleotide-binding</keyword>
<reference evidence="8 9" key="1">
    <citation type="submission" date="2022-10" db="EMBL/GenBank/DDBJ databases">
        <title>Host association and intracellularity evolved multiple times independently in the Rickettsiales.</title>
        <authorList>
            <person name="Castelli M."/>
            <person name="Nardi T."/>
            <person name="Gammuto L."/>
            <person name="Bellinzona G."/>
            <person name="Sabaneyeva E."/>
            <person name="Potekhin A."/>
            <person name="Serra V."/>
            <person name="Petroni G."/>
            <person name="Sassera D."/>
        </authorList>
    </citation>
    <scope>NUCLEOTIDE SEQUENCE [LARGE SCALE GENOMIC DNA]</scope>
    <source>
        <strain evidence="8 9">Kr 154-4</strain>
    </source>
</reference>
<gene>
    <name evidence="8" type="ORF">Trichorick_00505</name>
</gene>
<dbReference type="Pfam" id="PF00005">
    <property type="entry name" value="ABC_tran"/>
    <property type="match status" value="1"/>
</dbReference>
<dbReference type="InterPro" id="IPR027417">
    <property type="entry name" value="P-loop_NTPase"/>
</dbReference>
<dbReference type="PROSITE" id="PS50929">
    <property type="entry name" value="ABC_TM1F"/>
    <property type="match status" value="1"/>
</dbReference>
<evidence type="ECO:0000256" key="3">
    <source>
        <dbReference type="ARBA" id="ARBA00022692"/>
    </source>
</evidence>
<feature type="domain" description="ABC transmembrane type-1" evidence="7">
    <location>
        <begin position="26"/>
        <end position="315"/>
    </location>
</feature>
<comment type="subcellular location">
    <subcellularLocation>
        <location evidence="1">Cell membrane</location>
        <topology evidence="1">Multi-pass membrane protein</topology>
    </subcellularLocation>
</comment>
<feature type="transmembrane region" description="Helical" evidence="6">
    <location>
        <begin position="255"/>
        <end position="277"/>
    </location>
</feature>
<dbReference type="InterPro" id="IPR039421">
    <property type="entry name" value="Type_1_exporter"/>
</dbReference>
<keyword evidence="9" id="KW-1185">Reference proteome</keyword>
<evidence type="ECO:0000259" key="7">
    <source>
        <dbReference type="PROSITE" id="PS50929"/>
    </source>
</evidence>
<dbReference type="PANTHER" id="PTHR24221:SF654">
    <property type="entry name" value="ATP-BINDING CASSETTE SUB-FAMILY B MEMBER 6"/>
    <property type="match status" value="1"/>
</dbReference>
<evidence type="ECO:0000256" key="5">
    <source>
        <dbReference type="ARBA" id="ARBA00023136"/>
    </source>
</evidence>
<dbReference type="InterPro" id="IPR036640">
    <property type="entry name" value="ABC1_TM_sf"/>
</dbReference>
<feature type="transmembrane region" description="Helical" evidence="6">
    <location>
        <begin position="289"/>
        <end position="311"/>
    </location>
</feature>
<dbReference type="SUPFAM" id="SSF52540">
    <property type="entry name" value="P-loop containing nucleoside triphosphate hydrolases"/>
    <property type="match status" value="1"/>
</dbReference>